<dbReference type="EMBL" id="CM004397">
    <property type="protein sequence ID" value="OAY36316.1"/>
    <property type="molecule type" value="Genomic_DNA"/>
</dbReference>
<organism evidence="1">
    <name type="scientific">Manihot esculenta</name>
    <name type="common">Cassava</name>
    <name type="synonym">Jatropha manihot</name>
    <dbReference type="NCBI Taxonomy" id="3983"/>
    <lineage>
        <taxon>Eukaryota</taxon>
        <taxon>Viridiplantae</taxon>
        <taxon>Streptophyta</taxon>
        <taxon>Embryophyta</taxon>
        <taxon>Tracheophyta</taxon>
        <taxon>Spermatophyta</taxon>
        <taxon>Magnoliopsida</taxon>
        <taxon>eudicotyledons</taxon>
        <taxon>Gunneridae</taxon>
        <taxon>Pentapetalae</taxon>
        <taxon>rosids</taxon>
        <taxon>fabids</taxon>
        <taxon>Malpighiales</taxon>
        <taxon>Euphorbiaceae</taxon>
        <taxon>Crotonoideae</taxon>
        <taxon>Manihoteae</taxon>
        <taxon>Manihot</taxon>
    </lineage>
</organism>
<proteinExistence type="predicted"/>
<accession>A0A2C9UXH8</accession>
<sequence length="38" mass="4581">MKNRVLFNIILKNWCFFMEVKKTSLLDLLSICLIFDTE</sequence>
<name>A0A2C9UXH8_MANES</name>
<protein>
    <submittedName>
        <fullName evidence="1">Uncharacterized protein</fullName>
    </submittedName>
</protein>
<reference evidence="1" key="1">
    <citation type="submission" date="2016-02" db="EMBL/GenBank/DDBJ databases">
        <title>WGS assembly of Manihot esculenta.</title>
        <authorList>
            <person name="Bredeson J.V."/>
            <person name="Prochnik S.E."/>
            <person name="Lyons J.B."/>
            <person name="Schmutz J."/>
            <person name="Grimwood J."/>
            <person name="Vrebalov J."/>
            <person name="Bart R.S."/>
            <person name="Amuge T."/>
            <person name="Ferguson M.E."/>
            <person name="Green R."/>
            <person name="Putnam N."/>
            <person name="Stites J."/>
            <person name="Rounsley S."/>
            <person name="Rokhsar D.S."/>
        </authorList>
    </citation>
    <scope>NUCLEOTIDE SEQUENCE [LARGE SCALE GENOMIC DNA]</scope>
    <source>
        <tissue evidence="1">Leaf</tissue>
    </source>
</reference>
<evidence type="ECO:0000313" key="1">
    <source>
        <dbReference type="EMBL" id="OAY36316.1"/>
    </source>
</evidence>
<gene>
    <name evidence="1" type="ORF">MANES_11G012000</name>
</gene>
<dbReference type="AlphaFoldDB" id="A0A2C9UXH8"/>